<proteinExistence type="predicted"/>
<keyword evidence="1" id="KW-1133">Transmembrane helix</keyword>
<dbReference type="RefSeq" id="WP_002296419.1">
    <property type="nucleotide sequence ID" value="NZ_AHSR01000040.1"/>
</dbReference>
<dbReference type="EMBL" id="AHSR01000040">
    <property type="protein sequence ID" value="EMC22705.1"/>
    <property type="molecule type" value="Genomic_DNA"/>
</dbReference>
<keyword evidence="1" id="KW-0472">Membrane</keyword>
<feature type="transmembrane region" description="Helical" evidence="1">
    <location>
        <begin position="7"/>
        <end position="30"/>
    </location>
</feature>
<dbReference type="AlphaFoldDB" id="A0A829BKY5"/>
<evidence type="ECO:0008006" key="4">
    <source>
        <dbReference type="Google" id="ProtNLM"/>
    </source>
</evidence>
<evidence type="ECO:0000313" key="2">
    <source>
        <dbReference type="EMBL" id="EMC22705.1"/>
    </source>
</evidence>
<comment type="caution">
    <text evidence="2">The sequence shown here is derived from an EMBL/GenBank/DDBJ whole genome shotgun (WGS) entry which is preliminary data.</text>
</comment>
<dbReference type="NCBIfam" id="TIGR01906">
    <property type="entry name" value="integ_TIGR01906"/>
    <property type="match status" value="1"/>
</dbReference>
<evidence type="ECO:0000256" key="1">
    <source>
        <dbReference type="SAM" id="Phobius"/>
    </source>
</evidence>
<dbReference type="Proteomes" id="UP000011676">
    <property type="component" value="Unassembled WGS sequence"/>
</dbReference>
<dbReference type="Pfam" id="PF07314">
    <property type="entry name" value="Lit"/>
    <property type="match status" value="1"/>
</dbReference>
<feature type="transmembrane region" description="Helical" evidence="1">
    <location>
        <begin position="171"/>
        <end position="200"/>
    </location>
</feature>
<feature type="transmembrane region" description="Helical" evidence="1">
    <location>
        <begin position="89"/>
        <end position="108"/>
    </location>
</feature>
<sequence>MKDKFHFIFSLLFLLAFSVLATIYLVWLFYPLEISLLGLEKVVYMKSGQIQDNFNRLMLYLTSPFHWQLVMLDFPSSKDGLHHFEQVKWLFHLAQICFLLTLPSFLFFMKNVVQKGYGVLYQRSLKFTALIPLILTLITVGIGFDSFFTLFHQVLFAGDDTWLFNPNTDSVIYILPEAFFLHCFLLFLILYEVSFCSLLWQIRRKNKENRGSTEETNRF</sequence>
<gene>
    <name evidence="2" type="ORF">SMU82_08265</name>
</gene>
<organism evidence="2 3">
    <name type="scientific">Streptococcus mutans SM6</name>
    <dbReference type="NCBI Taxonomy" id="857119"/>
    <lineage>
        <taxon>Bacteria</taxon>
        <taxon>Bacillati</taxon>
        <taxon>Bacillota</taxon>
        <taxon>Bacilli</taxon>
        <taxon>Lactobacillales</taxon>
        <taxon>Streptococcaceae</taxon>
        <taxon>Streptococcus</taxon>
    </lineage>
</organism>
<reference evidence="2 3" key="1">
    <citation type="journal article" date="2013" name="Mol. Biol. Evol.">
        <title>Evolutionary and population genomics of the cavity causing bacteria Streptococcus mutans.</title>
        <authorList>
            <person name="Cornejo O.E."/>
            <person name="Lefebure T."/>
            <person name="Pavinski Bitar P.D."/>
            <person name="Lang P."/>
            <person name="Richards V.P."/>
            <person name="Eilertson K."/>
            <person name="Do T."/>
            <person name="Beighton D."/>
            <person name="Zeng L."/>
            <person name="Ahn S.J."/>
            <person name="Burne R.A."/>
            <person name="Siepel A."/>
            <person name="Bustamante C.D."/>
            <person name="Stanhope M.J."/>
        </authorList>
    </citation>
    <scope>NUCLEOTIDE SEQUENCE [LARGE SCALE GENOMIC DNA]</scope>
    <source>
        <strain evidence="2 3">SM6</strain>
    </source>
</reference>
<name>A0A829BKY5_STRMG</name>
<feature type="transmembrane region" description="Helical" evidence="1">
    <location>
        <begin position="129"/>
        <end position="151"/>
    </location>
</feature>
<dbReference type="InterPro" id="IPR010178">
    <property type="entry name" value="Lit"/>
</dbReference>
<evidence type="ECO:0000313" key="3">
    <source>
        <dbReference type="Proteomes" id="UP000011676"/>
    </source>
</evidence>
<accession>A0A829BKY5</accession>
<keyword evidence="1" id="KW-0812">Transmembrane</keyword>
<protein>
    <recommendedName>
        <fullName evidence="4">Integral membrane protein</fullName>
    </recommendedName>
</protein>